<sequence length="320" mass="34851">MREAQESDLRCGQTRANVAMGLNCPYIEKGRGSLVVRLIASLHGEPGSIPNGVTPIFACGDCGSRNRWPAGFLGIYPAPLPLHSPTASSSPHFTHAQDSKPTKPLEAMQGAARNLIVSRAIQVIEILLVWNTSNFDDGLRPRSRQFLTCLCLGSHATTAPRRRADDYCSCDDRLCRAGSCRSPSCCLVPSAEPCRRVQPRSGMSCHRSQTSASLQGTGYCPRVPTTVPRVTAIVCRVPTIVCWVSLIIPRVPAIIPRVPASVSRVRRRSSVVATIPATTFRSVFWASMLPTYSETHLKLKYKFGQPSLGNTVVNTVFTHP</sequence>
<name>A0ABQ9IKI5_9NEOP</name>
<proteinExistence type="predicted"/>
<comment type="caution">
    <text evidence="1">The sequence shown here is derived from an EMBL/GenBank/DDBJ whole genome shotgun (WGS) entry which is preliminary data.</text>
</comment>
<gene>
    <name evidence="1" type="ORF">PR048_002556</name>
</gene>
<accession>A0ABQ9IKI5</accession>
<dbReference type="Proteomes" id="UP001159363">
    <property type="component" value="Chromosome 1"/>
</dbReference>
<evidence type="ECO:0000313" key="1">
    <source>
        <dbReference type="EMBL" id="KAJ8897210.1"/>
    </source>
</evidence>
<dbReference type="EMBL" id="JARBHB010000001">
    <property type="protein sequence ID" value="KAJ8897210.1"/>
    <property type="molecule type" value="Genomic_DNA"/>
</dbReference>
<reference evidence="1 2" key="1">
    <citation type="submission" date="2023-02" db="EMBL/GenBank/DDBJ databases">
        <title>LHISI_Scaffold_Assembly.</title>
        <authorList>
            <person name="Stuart O.P."/>
            <person name="Cleave R."/>
            <person name="Magrath M.J.L."/>
            <person name="Mikheyev A.S."/>
        </authorList>
    </citation>
    <scope>NUCLEOTIDE SEQUENCE [LARGE SCALE GENOMIC DNA]</scope>
    <source>
        <strain evidence="1">Daus_M_001</strain>
        <tissue evidence="1">Leg muscle</tissue>
    </source>
</reference>
<protein>
    <submittedName>
        <fullName evidence="1">Uncharacterized protein</fullName>
    </submittedName>
</protein>
<evidence type="ECO:0000313" key="2">
    <source>
        <dbReference type="Proteomes" id="UP001159363"/>
    </source>
</evidence>
<organism evidence="1 2">
    <name type="scientific">Dryococelus australis</name>
    <dbReference type="NCBI Taxonomy" id="614101"/>
    <lineage>
        <taxon>Eukaryota</taxon>
        <taxon>Metazoa</taxon>
        <taxon>Ecdysozoa</taxon>
        <taxon>Arthropoda</taxon>
        <taxon>Hexapoda</taxon>
        <taxon>Insecta</taxon>
        <taxon>Pterygota</taxon>
        <taxon>Neoptera</taxon>
        <taxon>Polyneoptera</taxon>
        <taxon>Phasmatodea</taxon>
        <taxon>Verophasmatodea</taxon>
        <taxon>Anareolatae</taxon>
        <taxon>Phasmatidae</taxon>
        <taxon>Eurycanthinae</taxon>
        <taxon>Dryococelus</taxon>
    </lineage>
</organism>
<keyword evidence="2" id="KW-1185">Reference proteome</keyword>